<accession>A0A1T1E3N7</accession>
<dbReference type="Proteomes" id="UP000191008">
    <property type="component" value="Unassembled WGS sequence"/>
</dbReference>
<proteinExistence type="predicted"/>
<evidence type="ECO:0000313" key="2">
    <source>
        <dbReference type="Proteomes" id="UP000191008"/>
    </source>
</evidence>
<dbReference type="AlphaFoldDB" id="A0A1T1E3N7"/>
<evidence type="ECO:0000313" key="1">
    <source>
        <dbReference type="EMBL" id="OOV47690.1"/>
    </source>
</evidence>
<comment type="caution">
    <text evidence="1">The sequence shown here is derived from an EMBL/GenBank/DDBJ whole genome shotgun (WGS) entry which is preliminary data.</text>
</comment>
<sequence length="82" mass="9895">MVFYVCHQLLRDDDSLRVKRRFRRSFSGFKDSQNKNSLYNTYKKPFSVLTVFLTYTQNHIIKYLVFCTKTGFCNRNLQNLIL</sequence>
<dbReference type="EMBL" id="MVIT01000023">
    <property type="protein sequence ID" value="OOV47690.1"/>
    <property type="molecule type" value="Genomic_DNA"/>
</dbReference>
<protein>
    <submittedName>
        <fullName evidence="1">Uncharacterized protein</fullName>
    </submittedName>
</protein>
<reference evidence="1 2" key="1">
    <citation type="submission" date="2017-02" db="EMBL/GenBank/DDBJ databases">
        <title>Comparative genomic analysis of Brazilian Leptospira kirschneri strains of different serogroups.</title>
        <authorList>
            <person name="Moreno L.Z."/>
            <person name="Miraglia F."/>
            <person name="Kremer F.S."/>
            <person name="Eslabao M.R."/>
            <person name="Lilenbaum W."/>
            <person name="Dellagostin O.A."/>
            <person name="Moreno A.M."/>
        </authorList>
    </citation>
    <scope>NUCLEOTIDE SEQUENCE [LARGE SCALE GENOMIC DNA]</scope>
    <source>
        <strain evidence="1 2">M110/06</strain>
    </source>
</reference>
<name>A0A1T1E3N7_9LEPT</name>
<organism evidence="1 2">
    <name type="scientific">Leptospira kirschneri serovar Pomona</name>
    <dbReference type="NCBI Taxonomy" id="561005"/>
    <lineage>
        <taxon>Bacteria</taxon>
        <taxon>Pseudomonadati</taxon>
        <taxon>Spirochaetota</taxon>
        <taxon>Spirochaetia</taxon>
        <taxon>Leptospirales</taxon>
        <taxon>Leptospiraceae</taxon>
        <taxon>Leptospira</taxon>
    </lineage>
</organism>
<gene>
    <name evidence="1" type="ORF">B1J93_00835</name>
</gene>